<dbReference type="GO" id="GO:0007165">
    <property type="term" value="P:signal transduction"/>
    <property type="evidence" value="ECO:0007669"/>
    <property type="project" value="InterPro"/>
</dbReference>
<comment type="subcellular location">
    <subcellularLocation>
        <location evidence="1">Secreted</location>
    </subcellularLocation>
</comment>
<dbReference type="AlphaFoldDB" id="A0AAN9LRF3"/>
<reference evidence="6 7" key="1">
    <citation type="submission" date="2024-01" db="EMBL/GenBank/DDBJ databases">
        <title>The genomes of 5 underutilized Papilionoideae crops provide insights into root nodulation and disease resistanc.</title>
        <authorList>
            <person name="Jiang F."/>
        </authorList>
    </citation>
    <scope>NUCLEOTIDE SEQUENCE [LARGE SCALE GENOMIC DNA]</scope>
    <source>
        <strain evidence="6">LVBAO_FW01</strain>
        <tissue evidence="6">Leaves</tissue>
    </source>
</reference>
<evidence type="ECO:0000256" key="1">
    <source>
        <dbReference type="ARBA" id="ARBA00004613"/>
    </source>
</evidence>
<keyword evidence="3" id="KW-0964">Secreted</keyword>
<comment type="caution">
    <text evidence="6">The sequence shown here is derived from an EMBL/GenBank/DDBJ whole genome shotgun (WGS) entry which is preliminary data.</text>
</comment>
<evidence type="ECO:0000313" key="7">
    <source>
        <dbReference type="Proteomes" id="UP001367508"/>
    </source>
</evidence>
<keyword evidence="7" id="KW-1185">Reference proteome</keyword>
<evidence type="ECO:0000256" key="3">
    <source>
        <dbReference type="ARBA" id="ARBA00022525"/>
    </source>
</evidence>
<evidence type="ECO:0000256" key="4">
    <source>
        <dbReference type="ARBA" id="ARBA00022729"/>
    </source>
</evidence>
<feature type="signal peptide" evidence="5">
    <location>
        <begin position="1"/>
        <end position="21"/>
    </location>
</feature>
<dbReference type="InterPro" id="IPR010682">
    <property type="entry name" value="SCRL"/>
</dbReference>
<sequence>MKLSILFVTCALFALLGDTYGRVHYCSKAITLHGLCPTGISRKACFQEFIAEYGVNSMPHNVTCTDVPHQRPSDRQCSGLILCH</sequence>
<comment type="similarity">
    <text evidence="2">Belongs to the DEFL family.</text>
</comment>
<organism evidence="6 7">
    <name type="scientific">Canavalia gladiata</name>
    <name type="common">Sword bean</name>
    <name type="synonym">Dolichos gladiatus</name>
    <dbReference type="NCBI Taxonomy" id="3824"/>
    <lineage>
        <taxon>Eukaryota</taxon>
        <taxon>Viridiplantae</taxon>
        <taxon>Streptophyta</taxon>
        <taxon>Embryophyta</taxon>
        <taxon>Tracheophyta</taxon>
        <taxon>Spermatophyta</taxon>
        <taxon>Magnoliopsida</taxon>
        <taxon>eudicotyledons</taxon>
        <taxon>Gunneridae</taxon>
        <taxon>Pentapetalae</taxon>
        <taxon>rosids</taxon>
        <taxon>fabids</taxon>
        <taxon>Fabales</taxon>
        <taxon>Fabaceae</taxon>
        <taxon>Papilionoideae</taxon>
        <taxon>50 kb inversion clade</taxon>
        <taxon>NPAAA clade</taxon>
        <taxon>indigoferoid/millettioid clade</taxon>
        <taxon>Phaseoleae</taxon>
        <taxon>Canavalia</taxon>
    </lineage>
</organism>
<feature type="chain" id="PRO_5042976851" evidence="5">
    <location>
        <begin position="22"/>
        <end position="84"/>
    </location>
</feature>
<dbReference type="Proteomes" id="UP001367508">
    <property type="component" value="Unassembled WGS sequence"/>
</dbReference>
<evidence type="ECO:0000256" key="5">
    <source>
        <dbReference type="SAM" id="SignalP"/>
    </source>
</evidence>
<protein>
    <submittedName>
        <fullName evidence="6">Uncharacterized protein</fullName>
    </submittedName>
</protein>
<gene>
    <name evidence="6" type="ORF">VNO77_21466</name>
</gene>
<dbReference type="PANTHER" id="PTHR34450:SF9">
    <property type="entry name" value="DEFENSIN-LIKE PROTEIN 242-RELATED"/>
    <property type="match status" value="1"/>
</dbReference>
<dbReference type="GO" id="GO:0005576">
    <property type="term" value="C:extracellular region"/>
    <property type="evidence" value="ECO:0007669"/>
    <property type="project" value="UniProtKB-SubCell"/>
</dbReference>
<accession>A0AAN9LRF3</accession>
<evidence type="ECO:0000256" key="2">
    <source>
        <dbReference type="ARBA" id="ARBA00006722"/>
    </source>
</evidence>
<name>A0AAN9LRF3_CANGL</name>
<dbReference type="PANTHER" id="PTHR34450">
    <property type="entry name" value="DEFENSIN-LIKE PROTEIN 245-RELATED"/>
    <property type="match status" value="1"/>
</dbReference>
<dbReference type="EMBL" id="JAYMYQ010000004">
    <property type="protein sequence ID" value="KAK7340754.1"/>
    <property type="molecule type" value="Genomic_DNA"/>
</dbReference>
<keyword evidence="4 5" id="KW-0732">Signal</keyword>
<evidence type="ECO:0000313" key="6">
    <source>
        <dbReference type="EMBL" id="KAK7340754.1"/>
    </source>
</evidence>
<proteinExistence type="inferred from homology"/>